<dbReference type="InterPro" id="IPR036390">
    <property type="entry name" value="WH_DNA-bd_sf"/>
</dbReference>
<dbReference type="AlphaFoldDB" id="V6J9H9"/>
<feature type="binding site" evidence="1">
    <location>
        <position position="165"/>
    </location>
    <ligand>
        <name>Ni(2+)</name>
        <dbReference type="ChEBI" id="CHEBI:49786"/>
    </ligand>
</feature>
<feature type="binding site" evidence="1">
    <location>
        <position position="104"/>
    </location>
    <ligand>
        <name>Ni(2+)</name>
        <dbReference type="ChEBI" id="CHEBI:49786"/>
    </ligand>
</feature>
<feature type="binding site" evidence="1">
    <location>
        <position position="96"/>
    </location>
    <ligand>
        <name>Ni(2+)</name>
        <dbReference type="ChEBI" id="CHEBI:49786"/>
    </ligand>
</feature>
<dbReference type="Gene3D" id="1.10.10.10">
    <property type="entry name" value="Winged helix-like DNA-binding domain superfamily/Winged helix DNA-binding domain"/>
    <property type="match status" value="1"/>
</dbReference>
<evidence type="ECO:0008006" key="6">
    <source>
        <dbReference type="Google" id="ProtNLM"/>
    </source>
</evidence>
<dbReference type="PATRIC" id="fig|1395513.3.peg.263"/>
<evidence type="ECO:0000313" key="5">
    <source>
        <dbReference type="Proteomes" id="UP000018296"/>
    </source>
</evidence>
<feature type="domain" description="Helix-turn-helix type 11" evidence="3">
    <location>
        <begin position="25"/>
        <end position="77"/>
    </location>
</feature>
<evidence type="ECO:0000313" key="4">
    <source>
        <dbReference type="EMBL" id="EST13439.1"/>
    </source>
</evidence>
<feature type="domain" description="3H" evidence="2">
    <location>
        <begin position="92"/>
        <end position="188"/>
    </location>
</feature>
<dbReference type="Pfam" id="PF02829">
    <property type="entry name" value="3H"/>
    <property type="match status" value="1"/>
</dbReference>
<name>V6J9H9_9BACL</name>
<dbReference type="PANTHER" id="PTHR40068:SF1">
    <property type="entry name" value="TRANSCRIPTION REPRESSOR NIAR-RELATED"/>
    <property type="match status" value="1"/>
</dbReference>
<dbReference type="InterPro" id="IPR036388">
    <property type="entry name" value="WH-like_DNA-bd_sf"/>
</dbReference>
<dbReference type="GO" id="GO:0046872">
    <property type="term" value="F:metal ion binding"/>
    <property type="evidence" value="ECO:0007669"/>
    <property type="project" value="UniProtKB-KW"/>
</dbReference>
<proteinExistence type="predicted"/>
<dbReference type="eggNOG" id="COG1827">
    <property type="taxonomic scope" value="Bacteria"/>
</dbReference>
<comment type="caution">
    <text evidence="4">The sequence shown here is derived from an EMBL/GenBank/DDBJ whole genome shotgun (WGS) entry which is preliminary data.</text>
</comment>
<keyword evidence="1" id="KW-0479">Metal-binding</keyword>
<evidence type="ECO:0000259" key="3">
    <source>
        <dbReference type="Pfam" id="PF08279"/>
    </source>
</evidence>
<dbReference type="STRING" id="1395513.P343_01280"/>
<dbReference type="InterPro" id="IPR035922">
    <property type="entry name" value="3H_dom_sf"/>
</dbReference>
<evidence type="ECO:0000256" key="1">
    <source>
        <dbReference type="PIRSR" id="PIRSR037847-1"/>
    </source>
</evidence>
<dbReference type="EMBL" id="AWTC01000001">
    <property type="protein sequence ID" value="EST13439.1"/>
    <property type="molecule type" value="Genomic_DNA"/>
</dbReference>
<dbReference type="PANTHER" id="PTHR40068">
    <property type="entry name" value="TRANSCRIPTION REPRESSOR NIAR-RELATED"/>
    <property type="match status" value="1"/>
</dbReference>
<keyword evidence="1" id="KW-0533">Nickel</keyword>
<dbReference type="Gene3D" id="3.30.1340.20">
    <property type="entry name" value="3H domain"/>
    <property type="match status" value="1"/>
</dbReference>
<dbReference type="Proteomes" id="UP000018296">
    <property type="component" value="Unassembled WGS sequence"/>
</dbReference>
<dbReference type="InterPro" id="IPR013196">
    <property type="entry name" value="HTH_11"/>
</dbReference>
<dbReference type="SUPFAM" id="SSF75500">
    <property type="entry name" value="Putative transcriptional regulator TM1602, C-terminal domain"/>
    <property type="match status" value="1"/>
</dbReference>
<feature type="binding site" evidence="1">
    <location>
        <position position="163"/>
    </location>
    <ligand>
        <name>Ni(2+)</name>
        <dbReference type="ChEBI" id="CHEBI:49786"/>
    </ligand>
</feature>
<gene>
    <name evidence="4" type="ORF">P343_01280</name>
</gene>
<protein>
    <recommendedName>
        <fullName evidence="6">Transcriptional regulator</fullName>
    </recommendedName>
</protein>
<sequence>MKINETMECLFMTESKYKRKTANERRKSIMACLKKATDPIKGNDLADEMQVSRQVIVQDISLLKAEGQKIIATSQGYLLLQKAQSHFITKIVACNHTVDETEDELTRIVTCGVTVLNVTVEHPLYGEITRSLMIRNQSDVHIFVKNLEKTGASLLSSLTDGVHLHELEAESSDQIDCAVQALKQAGYLL</sequence>
<reference evidence="4 5" key="1">
    <citation type="journal article" date="2013" name="Genome Announc.">
        <title>Genome Sequence of Sporolactobacillus laevolacticus DSM442, an Efficient Polymer-Grade D-Lactate Producer from Agricultural Waste Cottonseed as a Nitrogen Source.</title>
        <authorList>
            <person name="Wang H."/>
            <person name="Wang L."/>
            <person name="Ju J."/>
            <person name="Yu B."/>
            <person name="Ma Y."/>
        </authorList>
    </citation>
    <scope>NUCLEOTIDE SEQUENCE [LARGE SCALE GENOMIC DNA]</scope>
    <source>
        <strain evidence="4 5">DSM 442</strain>
    </source>
</reference>
<dbReference type="Pfam" id="PF08279">
    <property type="entry name" value="HTH_11"/>
    <property type="match status" value="1"/>
</dbReference>
<accession>V6J9H9</accession>
<keyword evidence="5" id="KW-1185">Reference proteome</keyword>
<organism evidence="4 5">
    <name type="scientific">Sporolactobacillus laevolacticus DSM 442</name>
    <dbReference type="NCBI Taxonomy" id="1395513"/>
    <lineage>
        <taxon>Bacteria</taxon>
        <taxon>Bacillati</taxon>
        <taxon>Bacillota</taxon>
        <taxon>Bacilli</taxon>
        <taxon>Bacillales</taxon>
        <taxon>Sporolactobacillaceae</taxon>
        <taxon>Sporolactobacillus</taxon>
    </lineage>
</organism>
<evidence type="ECO:0000259" key="2">
    <source>
        <dbReference type="Pfam" id="PF02829"/>
    </source>
</evidence>
<dbReference type="InterPro" id="IPR026043">
    <property type="entry name" value="NadR"/>
</dbReference>
<dbReference type="SUPFAM" id="SSF46785">
    <property type="entry name" value="Winged helix' DNA-binding domain"/>
    <property type="match status" value="1"/>
</dbReference>
<dbReference type="PIRSF" id="PIRSF037847">
    <property type="entry name" value="NiaR"/>
    <property type="match status" value="1"/>
</dbReference>
<dbReference type="InterPro" id="IPR004173">
    <property type="entry name" value="3H_domain"/>
</dbReference>